<evidence type="ECO:0000259" key="3">
    <source>
        <dbReference type="PROSITE" id="PS50157"/>
    </source>
</evidence>
<dbReference type="InterPro" id="IPR013087">
    <property type="entry name" value="Znf_C2H2_type"/>
</dbReference>
<feature type="compositionally biased region" description="Low complexity" evidence="2">
    <location>
        <begin position="79"/>
        <end position="95"/>
    </location>
</feature>
<dbReference type="AlphaFoldDB" id="A0A816HT95"/>
<evidence type="ECO:0000313" key="4">
    <source>
        <dbReference type="EMBL" id="CAF1691200.1"/>
    </source>
</evidence>
<dbReference type="GO" id="GO:0008270">
    <property type="term" value="F:zinc ion binding"/>
    <property type="evidence" value="ECO:0007669"/>
    <property type="project" value="UniProtKB-KW"/>
</dbReference>
<feature type="domain" description="C2H2-type" evidence="3">
    <location>
        <begin position="22"/>
        <end position="50"/>
    </location>
</feature>
<evidence type="ECO:0000256" key="1">
    <source>
        <dbReference type="PROSITE-ProRule" id="PRU00042"/>
    </source>
</evidence>
<comment type="caution">
    <text evidence="4">The sequence shown here is derived from an EMBL/GenBank/DDBJ whole genome shotgun (WGS) entry which is preliminary data.</text>
</comment>
<evidence type="ECO:0000313" key="5">
    <source>
        <dbReference type="Proteomes" id="UP000663828"/>
    </source>
</evidence>
<dbReference type="EMBL" id="CAJNOR010021279">
    <property type="protein sequence ID" value="CAF1691200.1"/>
    <property type="molecule type" value="Genomic_DNA"/>
</dbReference>
<proteinExistence type="predicted"/>
<feature type="region of interest" description="Disordered" evidence="2">
    <location>
        <begin position="50"/>
        <end position="104"/>
    </location>
</feature>
<protein>
    <recommendedName>
        <fullName evidence="3">C2H2-type domain-containing protein</fullName>
    </recommendedName>
</protein>
<dbReference type="Proteomes" id="UP000663828">
    <property type="component" value="Unassembled WGS sequence"/>
</dbReference>
<keyword evidence="1" id="KW-0479">Metal-binding</keyword>
<keyword evidence="1" id="KW-0863">Zinc-finger</keyword>
<dbReference type="PROSITE" id="PS00028">
    <property type="entry name" value="ZINC_FINGER_C2H2_1"/>
    <property type="match status" value="1"/>
</dbReference>
<accession>A0A816HT95</accession>
<name>A0A816HT95_ADIRI</name>
<feature type="non-terminal residue" evidence="4">
    <location>
        <position position="1"/>
    </location>
</feature>
<dbReference type="SUPFAM" id="SSF57667">
    <property type="entry name" value="beta-beta-alpha zinc fingers"/>
    <property type="match status" value="1"/>
</dbReference>
<sequence>MFDQEETLINHIKCVHTKESLLECLECQSRFCSKWNLLRHMKLTHTNIKCDDDEQDDNESHLILNESTNDQKIDEDPDLSSSSSPPSSPSSTSNDKSSDPVNLT</sequence>
<keyword evidence="5" id="KW-1185">Reference proteome</keyword>
<organism evidence="4 5">
    <name type="scientific">Adineta ricciae</name>
    <name type="common">Rotifer</name>
    <dbReference type="NCBI Taxonomy" id="249248"/>
    <lineage>
        <taxon>Eukaryota</taxon>
        <taxon>Metazoa</taxon>
        <taxon>Spiralia</taxon>
        <taxon>Gnathifera</taxon>
        <taxon>Rotifera</taxon>
        <taxon>Eurotatoria</taxon>
        <taxon>Bdelloidea</taxon>
        <taxon>Adinetida</taxon>
        <taxon>Adinetidae</taxon>
        <taxon>Adineta</taxon>
    </lineage>
</organism>
<dbReference type="InterPro" id="IPR036236">
    <property type="entry name" value="Znf_C2H2_sf"/>
</dbReference>
<evidence type="ECO:0000256" key="2">
    <source>
        <dbReference type="SAM" id="MobiDB-lite"/>
    </source>
</evidence>
<gene>
    <name evidence="4" type="ORF">XAT740_LOCUS64083</name>
</gene>
<reference evidence="4" key="1">
    <citation type="submission" date="2021-02" db="EMBL/GenBank/DDBJ databases">
        <authorList>
            <person name="Nowell W R."/>
        </authorList>
    </citation>
    <scope>NUCLEOTIDE SEQUENCE</scope>
</reference>
<keyword evidence="1" id="KW-0862">Zinc</keyword>
<dbReference type="Gene3D" id="3.30.160.60">
    <property type="entry name" value="Classic Zinc Finger"/>
    <property type="match status" value="1"/>
</dbReference>
<dbReference type="PROSITE" id="PS50157">
    <property type="entry name" value="ZINC_FINGER_C2H2_2"/>
    <property type="match status" value="1"/>
</dbReference>